<feature type="domain" description="BZIP" evidence="6">
    <location>
        <begin position="52"/>
        <end position="99"/>
    </location>
</feature>
<sequence>MHELAVKQKLITEQDPQSYGLLCLSPEEKRTLLQEGYQLPTTLPLTKSEKEALKTVRRKIKNKLSAKESRRKRKEYLDTLEQRVQCFRNENSILKLKVSFNNYV</sequence>
<evidence type="ECO:0000256" key="4">
    <source>
        <dbReference type="ARBA" id="ARBA00023163"/>
    </source>
</evidence>
<dbReference type="PANTHER" id="PTHR46004">
    <property type="entry name" value="CYCLIC AMP RESPONSE ELEMENT-BINDING PROTEIN A"/>
    <property type="match status" value="1"/>
</dbReference>
<dbReference type="InterPro" id="IPR046347">
    <property type="entry name" value="bZIP_sf"/>
</dbReference>
<dbReference type="AlphaFoldDB" id="A0A0N5CJ53"/>
<dbReference type="PROSITE" id="PS50217">
    <property type="entry name" value="BZIP"/>
    <property type="match status" value="1"/>
</dbReference>
<dbReference type="PANTHER" id="PTHR46004:SF3">
    <property type="entry name" value="CYCLIC AMP RESPONSE ELEMENT-BINDING PROTEIN A"/>
    <property type="match status" value="1"/>
</dbReference>
<dbReference type="GO" id="GO:0000981">
    <property type="term" value="F:DNA-binding transcription factor activity, RNA polymerase II-specific"/>
    <property type="evidence" value="ECO:0007669"/>
    <property type="project" value="TreeGrafter"/>
</dbReference>
<keyword evidence="8" id="KW-1185">Reference proteome</keyword>
<dbReference type="Pfam" id="PF00170">
    <property type="entry name" value="bZIP_1"/>
    <property type="match status" value="1"/>
</dbReference>
<dbReference type="SMART" id="SM00338">
    <property type="entry name" value="BRLZ"/>
    <property type="match status" value="1"/>
</dbReference>
<dbReference type="OMA" id="IHEYADL"/>
<name>A0A0N5CJ53_THECL</name>
<keyword evidence="5" id="KW-0539">Nucleus</keyword>
<dbReference type="Gene3D" id="1.20.5.170">
    <property type="match status" value="1"/>
</dbReference>
<evidence type="ECO:0000259" key="6">
    <source>
        <dbReference type="PROSITE" id="PS50217"/>
    </source>
</evidence>
<dbReference type="InterPro" id="IPR004827">
    <property type="entry name" value="bZIP"/>
</dbReference>
<proteinExistence type="predicted"/>
<dbReference type="GO" id="GO:0005634">
    <property type="term" value="C:nucleus"/>
    <property type="evidence" value="ECO:0007669"/>
    <property type="project" value="UniProtKB-SubCell"/>
</dbReference>
<keyword evidence="4" id="KW-0804">Transcription</keyword>
<evidence type="ECO:0000313" key="9">
    <source>
        <dbReference type="WBParaSite" id="TCLT_0000004201-mRNA-1"/>
    </source>
</evidence>
<evidence type="ECO:0000256" key="3">
    <source>
        <dbReference type="ARBA" id="ARBA00023125"/>
    </source>
</evidence>
<dbReference type="STRING" id="103827.A0A0N5CJ53"/>
<dbReference type="PROSITE" id="PS00036">
    <property type="entry name" value="BZIP_BASIC"/>
    <property type="match status" value="1"/>
</dbReference>
<reference evidence="7 8" key="2">
    <citation type="submission" date="2018-11" db="EMBL/GenBank/DDBJ databases">
        <authorList>
            <consortium name="Pathogen Informatics"/>
        </authorList>
    </citation>
    <scope>NUCLEOTIDE SEQUENCE [LARGE SCALE GENOMIC DNA]</scope>
</reference>
<dbReference type="EMBL" id="UYYF01000003">
    <property type="protein sequence ID" value="VDM94860.1"/>
    <property type="molecule type" value="Genomic_DNA"/>
</dbReference>
<organism evidence="9">
    <name type="scientific">Thelazia callipaeda</name>
    <name type="common">Oriental eyeworm</name>
    <name type="synonym">Parasitic nematode</name>
    <dbReference type="NCBI Taxonomy" id="103827"/>
    <lineage>
        <taxon>Eukaryota</taxon>
        <taxon>Metazoa</taxon>
        <taxon>Ecdysozoa</taxon>
        <taxon>Nematoda</taxon>
        <taxon>Chromadorea</taxon>
        <taxon>Rhabditida</taxon>
        <taxon>Spirurina</taxon>
        <taxon>Spiruromorpha</taxon>
        <taxon>Thelazioidea</taxon>
        <taxon>Thelaziidae</taxon>
        <taxon>Thelazia</taxon>
    </lineage>
</organism>
<protein>
    <submittedName>
        <fullName evidence="9">BZIP domain-containing protein</fullName>
    </submittedName>
</protein>
<evidence type="ECO:0000313" key="7">
    <source>
        <dbReference type="EMBL" id="VDM94860.1"/>
    </source>
</evidence>
<dbReference type="OrthoDB" id="674948at2759"/>
<comment type="subcellular location">
    <subcellularLocation>
        <location evidence="1">Nucleus</location>
    </subcellularLocation>
</comment>
<gene>
    <name evidence="7" type="ORF">TCLT_LOCUS43</name>
</gene>
<dbReference type="Proteomes" id="UP000276776">
    <property type="component" value="Unassembled WGS sequence"/>
</dbReference>
<keyword evidence="3" id="KW-0238">DNA-binding</keyword>
<evidence type="ECO:0000256" key="5">
    <source>
        <dbReference type="ARBA" id="ARBA00023242"/>
    </source>
</evidence>
<keyword evidence="2" id="KW-0805">Transcription regulation</keyword>
<dbReference type="SUPFAM" id="SSF57959">
    <property type="entry name" value="Leucine zipper domain"/>
    <property type="match status" value="1"/>
</dbReference>
<evidence type="ECO:0000256" key="2">
    <source>
        <dbReference type="ARBA" id="ARBA00023015"/>
    </source>
</evidence>
<reference evidence="9" key="1">
    <citation type="submission" date="2017-02" db="UniProtKB">
        <authorList>
            <consortium name="WormBaseParasite"/>
        </authorList>
    </citation>
    <scope>IDENTIFICATION</scope>
</reference>
<evidence type="ECO:0000256" key="1">
    <source>
        <dbReference type="ARBA" id="ARBA00004123"/>
    </source>
</evidence>
<dbReference type="WBParaSite" id="TCLT_0000004201-mRNA-1">
    <property type="protein sequence ID" value="TCLT_0000004201-mRNA-1"/>
    <property type="gene ID" value="TCLT_0000004201"/>
</dbReference>
<evidence type="ECO:0000313" key="8">
    <source>
        <dbReference type="Proteomes" id="UP000276776"/>
    </source>
</evidence>
<accession>A0A0N5CJ53</accession>
<dbReference type="GO" id="GO:0035497">
    <property type="term" value="F:cAMP response element binding"/>
    <property type="evidence" value="ECO:0007669"/>
    <property type="project" value="TreeGrafter"/>
</dbReference>